<gene>
    <name evidence="6" type="primary">CYP2C25</name>
    <name evidence="6" type="ORF">L345_16916</name>
</gene>
<dbReference type="GO" id="GO:0006082">
    <property type="term" value="P:organic acid metabolic process"/>
    <property type="evidence" value="ECO:0007669"/>
    <property type="project" value="TreeGrafter"/>
</dbReference>
<dbReference type="InterPro" id="IPR002401">
    <property type="entry name" value="Cyt_P450_E_grp-I"/>
</dbReference>
<dbReference type="PANTHER" id="PTHR24300:SF411">
    <property type="entry name" value="CYTOCHROME P450, FAMILY 2, SUBFAMILY AB, POLYPEPTIDE 4-RELATED"/>
    <property type="match status" value="1"/>
</dbReference>
<reference evidence="6 7" key="1">
    <citation type="journal article" date="2013" name="Proc. Natl. Acad. Sci. U.S.A.">
        <title>The king cobra genome reveals dynamic gene evolution and adaptation in the snake venom system.</title>
        <authorList>
            <person name="Vonk F.J."/>
            <person name="Casewell N.R."/>
            <person name="Henkel C.V."/>
            <person name="Heimberg A.M."/>
            <person name="Jansen H.J."/>
            <person name="McCleary R.J."/>
            <person name="Kerkkamp H.M."/>
            <person name="Vos R.A."/>
            <person name="Guerreiro I."/>
            <person name="Calvete J.J."/>
            <person name="Wuster W."/>
            <person name="Woods A.E."/>
            <person name="Logan J.M."/>
            <person name="Harrison R.A."/>
            <person name="Castoe T.A."/>
            <person name="de Koning A.P."/>
            <person name="Pollock D.D."/>
            <person name="Yandell M."/>
            <person name="Calderon D."/>
            <person name="Renjifo C."/>
            <person name="Currier R.B."/>
            <person name="Salgado D."/>
            <person name="Pla D."/>
            <person name="Sanz L."/>
            <person name="Hyder A.S."/>
            <person name="Ribeiro J.M."/>
            <person name="Arntzen J.W."/>
            <person name="van den Thillart G.E."/>
            <person name="Boetzer M."/>
            <person name="Pirovano W."/>
            <person name="Dirks R.P."/>
            <person name="Spaink H.P."/>
            <person name="Duboule D."/>
            <person name="McGlinn E."/>
            <person name="Kini R.M."/>
            <person name="Richardson M.K."/>
        </authorList>
    </citation>
    <scope>NUCLEOTIDE SEQUENCE</scope>
    <source>
        <tissue evidence="6">Blood</tissue>
    </source>
</reference>
<dbReference type="Proteomes" id="UP000018936">
    <property type="component" value="Unassembled WGS sequence"/>
</dbReference>
<dbReference type="PRINTS" id="PR00463">
    <property type="entry name" value="EP450I"/>
</dbReference>
<dbReference type="OrthoDB" id="9048679at2759"/>
<keyword evidence="4" id="KW-0408">Iron</keyword>
<dbReference type="SUPFAM" id="SSF48264">
    <property type="entry name" value="Cytochrome P450"/>
    <property type="match status" value="1"/>
</dbReference>
<dbReference type="InterPro" id="IPR001128">
    <property type="entry name" value="Cyt_P450"/>
</dbReference>
<dbReference type="GO" id="GO:0005737">
    <property type="term" value="C:cytoplasm"/>
    <property type="evidence" value="ECO:0007669"/>
    <property type="project" value="TreeGrafter"/>
</dbReference>
<comment type="cofactor">
    <cofactor evidence="1">
        <name>heme</name>
        <dbReference type="ChEBI" id="CHEBI:30413"/>
    </cofactor>
</comment>
<dbReference type="GO" id="GO:0020037">
    <property type="term" value="F:heme binding"/>
    <property type="evidence" value="ECO:0007669"/>
    <property type="project" value="InterPro"/>
</dbReference>
<keyword evidence="3" id="KW-0479">Metal-binding</keyword>
<evidence type="ECO:0000313" key="7">
    <source>
        <dbReference type="Proteomes" id="UP000018936"/>
    </source>
</evidence>
<organism evidence="6 7">
    <name type="scientific">Ophiophagus hannah</name>
    <name type="common">King cobra</name>
    <name type="synonym">Naja hannah</name>
    <dbReference type="NCBI Taxonomy" id="8665"/>
    <lineage>
        <taxon>Eukaryota</taxon>
        <taxon>Metazoa</taxon>
        <taxon>Chordata</taxon>
        <taxon>Craniata</taxon>
        <taxon>Vertebrata</taxon>
        <taxon>Euteleostomi</taxon>
        <taxon>Lepidosauria</taxon>
        <taxon>Squamata</taxon>
        <taxon>Bifurcata</taxon>
        <taxon>Unidentata</taxon>
        <taxon>Episquamata</taxon>
        <taxon>Toxicofera</taxon>
        <taxon>Serpentes</taxon>
        <taxon>Colubroidea</taxon>
        <taxon>Elapidae</taxon>
        <taxon>Elapinae</taxon>
        <taxon>Ophiophagus</taxon>
    </lineage>
</organism>
<dbReference type="GO" id="GO:0016712">
    <property type="term" value="F:oxidoreductase activity, acting on paired donors, with incorporation or reduction of molecular oxygen, reduced flavin or flavoprotein as one donor, and incorporation of one atom of oxygen"/>
    <property type="evidence" value="ECO:0007669"/>
    <property type="project" value="TreeGrafter"/>
</dbReference>
<dbReference type="GO" id="GO:0005506">
    <property type="term" value="F:iron ion binding"/>
    <property type="evidence" value="ECO:0007669"/>
    <property type="project" value="InterPro"/>
</dbReference>
<accession>V8N5G9</accession>
<sequence length="183" mass="20843">MLHGFQTVKEGLTTHPEDVSGRPLFPFFKTLGNNKGVTLSSGQNWKWQRRFSMATLKTLGMGKSILEYQIQEEAQNLVEVFRKTEGTTTAASAFIFWLETSIFLFILIFQNTKNQPKSPYDEKNMVQSIFDLFLGGTETGGTTLYWGFQSVMRIARNFHTQMLWCTKSSALATLFRLECPDTA</sequence>
<comment type="caution">
    <text evidence="6">The sequence shown here is derived from an EMBL/GenBank/DDBJ whole genome shotgun (WGS) entry which is preliminary data.</text>
</comment>
<evidence type="ECO:0000256" key="5">
    <source>
        <dbReference type="SAM" id="Phobius"/>
    </source>
</evidence>
<evidence type="ECO:0000256" key="3">
    <source>
        <dbReference type="ARBA" id="ARBA00022723"/>
    </source>
</evidence>
<dbReference type="EMBL" id="AZIM01008669">
    <property type="protein sequence ID" value="ETE57370.1"/>
    <property type="molecule type" value="Genomic_DNA"/>
</dbReference>
<keyword evidence="5" id="KW-0472">Membrane</keyword>
<keyword evidence="5" id="KW-0812">Transmembrane</keyword>
<dbReference type="PANTHER" id="PTHR24300">
    <property type="entry name" value="CYTOCHROME P450 508A4-RELATED"/>
    <property type="match status" value="1"/>
</dbReference>
<keyword evidence="7" id="KW-1185">Reference proteome</keyword>
<comment type="similarity">
    <text evidence="2">Belongs to the cytochrome P450 family.</text>
</comment>
<evidence type="ECO:0000256" key="4">
    <source>
        <dbReference type="ARBA" id="ARBA00023004"/>
    </source>
</evidence>
<keyword evidence="5" id="KW-1133">Transmembrane helix</keyword>
<dbReference type="Pfam" id="PF00067">
    <property type="entry name" value="p450"/>
    <property type="match status" value="1"/>
</dbReference>
<evidence type="ECO:0000256" key="2">
    <source>
        <dbReference type="ARBA" id="ARBA00010617"/>
    </source>
</evidence>
<evidence type="ECO:0000313" key="6">
    <source>
        <dbReference type="EMBL" id="ETE57370.1"/>
    </source>
</evidence>
<name>V8N5G9_OPHHA</name>
<feature type="non-terminal residue" evidence="6">
    <location>
        <position position="1"/>
    </location>
</feature>
<protein>
    <submittedName>
        <fullName evidence="6">Cytochrome protein</fullName>
    </submittedName>
</protein>
<dbReference type="GO" id="GO:0006805">
    <property type="term" value="P:xenobiotic metabolic process"/>
    <property type="evidence" value="ECO:0007669"/>
    <property type="project" value="TreeGrafter"/>
</dbReference>
<feature type="transmembrane region" description="Helical" evidence="5">
    <location>
        <begin position="90"/>
        <end position="109"/>
    </location>
</feature>
<dbReference type="AlphaFoldDB" id="V8N5G9"/>
<dbReference type="InterPro" id="IPR036396">
    <property type="entry name" value="Cyt_P450_sf"/>
</dbReference>
<proteinExistence type="inferred from homology"/>
<evidence type="ECO:0000256" key="1">
    <source>
        <dbReference type="ARBA" id="ARBA00001971"/>
    </source>
</evidence>
<dbReference type="Gene3D" id="1.10.630.10">
    <property type="entry name" value="Cytochrome P450"/>
    <property type="match status" value="1"/>
</dbReference>
<dbReference type="InterPro" id="IPR050182">
    <property type="entry name" value="Cytochrome_P450_fam2"/>
</dbReference>